<keyword evidence="5" id="KW-1185">Reference proteome</keyword>
<dbReference type="Proteomes" id="UP001201161">
    <property type="component" value="Unassembled WGS sequence"/>
</dbReference>
<keyword evidence="1 3" id="KW-0663">Pyridoxal phosphate</keyword>
<dbReference type="CDD" id="cd00616">
    <property type="entry name" value="AHBA_syn"/>
    <property type="match status" value="1"/>
</dbReference>
<keyword evidence="4" id="KW-0032">Aminotransferase</keyword>
<dbReference type="RefSeq" id="WP_236397349.1">
    <property type="nucleotide sequence ID" value="NZ_JAKJHZ010000001.1"/>
</dbReference>
<sequence length="365" mass="39034">MRVPAAAPARLGDAEARAVREAVERVLRDGPWILGPEVEGFEEAFARYTGLRHAVGVGNGTDALVVAFTALGLSPGAGVLVAADEGGYAATAARIAGLVPVVMDLDPASLTVTASTAEHAHRPDVEAVVVTHLHGDAVPLDGIDAWRRRRGLALVEDCAQAHGLRVDGRHVGGTGDAATFSFYPTKNLGAIGDGGLVAFADEEVAERARALRQYGWAEERFRVDLPHGRNTRLDPLQAAVLSARLPHLDERNARRRAIADRWRHALSGRAALWGDPLTTVAHHAVVVTVDRDDLARHLAGHGVETAVHYPHLVGDMPGLRVEGRGTPVAADTSRRILSLPCFPELTDEEVHHVETALREWEPGAQ</sequence>
<evidence type="ECO:0000256" key="1">
    <source>
        <dbReference type="ARBA" id="ARBA00022898"/>
    </source>
</evidence>
<reference evidence="4 5" key="1">
    <citation type="submission" date="2022-01" db="EMBL/GenBank/DDBJ databases">
        <title>Nocardioides sp. nov., an actinomycete isolated from mining soil.</title>
        <authorList>
            <person name="Liu L."/>
        </authorList>
    </citation>
    <scope>NUCLEOTIDE SEQUENCE [LARGE SCALE GENOMIC DNA]</scope>
    <source>
        <strain evidence="4 5">KLBMP 9356</strain>
    </source>
</reference>
<dbReference type="Pfam" id="PF01041">
    <property type="entry name" value="DegT_DnrJ_EryC1"/>
    <property type="match status" value="1"/>
</dbReference>
<proteinExistence type="inferred from homology"/>
<dbReference type="Gene3D" id="3.40.640.10">
    <property type="entry name" value="Type I PLP-dependent aspartate aminotransferase-like (Major domain)"/>
    <property type="match status" value="1"/>
</dbReference>
<name>A0ABS9H480_9ACTN</name>
<organism evidence="4 5">
    <name type="scientific">Nocardioides potassii</name>
    <dbReference type="NCBI Taxonomy" id="2911371"/>
    <lineage>
        <taxon>Bacteria</taxon>
        <taxon>Bacillati</taxon>
        <taxon>Actinomycetota</taxon>
        <taxon>Actinomycetes</taxon>
        <taxon>Propionibacteriales</taxon>
        <taxon>Nocardioidaceae</taxon>
        <taxon>Nocardioides</taxon>
    </lineage>
</organism>
<keyword evidence="4" id="KW-0808">Transferase</keyword>
<dbReference type="PANTHER" id="PTHR30244">
    <property type="entry name" value="TRANSAMINASE"/>
    <property type="match status" value="1"/>
</dbReference>
<dbReference type="InterPro" id="IPR015421">
    <property type="entry name" value="PyrdxlP-dep_Trfase_major"/>
</dbReference>
<comment type="similarity">
    <text evidence="2 3">Belongs to the DegT/DnrJ/EryC1 family.</text>
</comment>
<evidence type="ECO:0000256" key="2">
    <source>
        <dbReference type="ARBA" id="ARBA00037999"/>
    </source>
</evidence>
<dbReference type="EMBL" id="JAKJHZ010000001">
    <property type="protein sequence ID" value="MCF6376061.1"/>
    <property type="molecule type" value="Genomic_DNA"/>
</dbReference>
<dbReference type="PIRSF" id="PIRSF000390">
    <property type="entry name" value="PLP_StrS"/>
    <property type="match status" value="1"/>
</dbReference>
<dbReference type="SUPFAM" id="SSF53383">
    <property type="entry name" value="PLP-dependent transferases"/>
    <property type="match status" value="1"/>
</dbReference>
<dbReference type="PANTHER" id="PTHR30244:SF36">
    <property type="entry name" value="3-OXO-GLUCOSE-6-PHOSPHATE:GLUTAMATE AMINOTRANSFERASE"/>
    <property type="match status" value="1"/>
</dbReference>
<dbReference type="InterPro" id="IPR015422">
    <property type="entry name" value="PyrdxlP-dep_Trfase_small"/>
</dbReference>
<protein>
    <submittedName>
        <fullName evidence="4">DegT/DnrJ/EryC1/StrS family aminotransferase</fullName>
    </submittedName>
</protein>
<dbReference type="GO" id="GO:0008483">
    <property type="term" value="F:transaminase activity"/>
    <property type="evidence" value="ECO:0007669"/>
    <property type="project" value="UniProtKB-KW"/>
</dbReference>
<dbReference type="InterPro" id="IPR000653">
    <property type="entry name" value="DegT/StrS_aminotransferase"/>
</dbReference>
<evidence type="ECO:0000313" key="4">
    <source>
        <dbReference type="EMBL" id="MCF6376061.1"/>
    </source>
</evidence>
<dbReference type="Gene3D" id="3.90.1150.10">
    <property type="entry name" value="Aspartate Aminotransferase, domain 1"/>
    <property type="match status" value="1"/>
</dbReference>
<comment type="caution">
    <text evidence="4">The sequence shown here is derived from an EMBL/GenBank/DDBJ whole genome shotgun (WGS) entry which is preliminary data.</text>
</comment>
<evidence type="ECO:0000256" key="3">
    <source>
        <dbReference type="RuleBase" id="RU004508"/>
    </source>
</evidence>
<dbReference type="InterPro" id="IPR015424">
    <property type="entry name" value="PyrdxlP-dep_Trfase"/>
</dbReference>
<gene>
    <name evidence="4" type="ORF">L2K70_00410</name>
</gene>
<accession>A0ABS9H480</accession>
<evidence type="ECO:0000313" key="5">
    <source>
        <dbReference type="Proteomes" id="UP001201161"/>
    </source>
</evidence>